<evidence type="ECO:0000256" key="1">
    <source>
        <dbReference type="SAM" id="SignalP"/>
    </source>
</evidence>
<dbReference type="EMBL" id="NKYE01000021">
    <property type="protein sequence ID" value="OZM70346.1"/>
    <property type="molecule type" value="Genomic_DNA"/>
</dbReference>
<protein>
    <submittedName>
        <fullName evidence="3">Lipase</fullName>
    </submittedName>
</protein>
<dbReference type="InterPro" id="IPR000073">
    <property type="entry name" value="AB_hydrolase_1"/>
</dbReference>
<keyword evidence="1" id="KW-0732">Signal</keyword>
<organism evidence="3 4">
    <name type="scientific">Amycolatopsis antarctica</name>
    <dbReference type="NCBI Taxonomy" id="1854586"/>
    <lineage>
        <taxon>Bacteria</taxon>
        <taxon>Bacillati</taxon>
        <taxon>Actinomycetota</taxon>
        <taxon>Actinomycetes</taxon>
        <taxon>Pseudonocardiales</taxon>
        <taxon>Pseudonocardiaceae</taxon>
        <taxon>Amycolatopsis</taxon>
    </lineage>
</organism>
<name>A0A263CYD9_9PSEU</name>
<proteinExistence type="predicted"/>
<dbReference type="PANTHER" id="PTHR32015:SF1">
    <property type="entry name" value="LIPASE"/>
    <property type="match status" value="1"/>
</dbReference>
<dbReference type="SUPFAM" id="SSF53474">
    <property type="entry name" value="alpha/beta-Hydrolases"/>
    <property type="match status" value="1"/>
</dbReference>
<feature type="domain" description="AB hydrolase-1" evidence="2">
    <location>
        <begin position="47"/>
        <end position="180"/>
    </location>
</feature>
<dbReference type="OrthoDB" id="8871309at2"/>
<dbReference type="GO" id="GO:0016042">
    <property type="term" value="P:lipid catabolic process"/>
    <property type="evidence" value="ECO:0007669"/>
    <property type="project" value="InterPro"/>
</dbReference>
<reference evidence="3 4" key="1">
    <citation type="submission" date="2017-07" db="EMBL/GenBank/DDBJ databases">
        <title>Amycolatopsis antarcticus sp. nov., isolated from the surface of an Antarcticus brown macroalga.</title>
        <authorList>
            <person name="Wang J."/>
            <person name="Leiva S."/>
            <person name="Huang J."/>
            <person name="Huang Y."/>
        </authorList>
    </citation>
    <scope>NUCLEOTIDE SEQUENCE [LARGE SCALE GENOMIC DNA]</scope>
    <source>
        <strain evidence="3 4">AU-G6</strain>
    </source>
</reference>
<comment type="caution">
    <text evidence="3">The sequence shown here is derived from an EMBL/GenBank/DDBJ whole genome shotgun (WGS) entry which is preliminary data.</text>
</comment>
<dbReference type="PANTHER" id="PTHR32015">
    <property type="entry name" value="FASTING INDUCED LIPASE"/>
    <property type="match status" value="1"/>
</dbReference>
<sequence>MRRRFARGAIALVVALAALAVPGTASAQPGGGGNNDADCRPSAQHPNPVVFLHGLGATYYEDLNFLQAHVARKGYCTFSATYGAYPGFPFVGGLRPIADSAAEIAAFIEQVREQTGAAKVDIVGHSEGGFQSLYVTKTQGIADRIDKVVAIAPPTHGTTFAGLYNLAYLFGEKSRELIDEVLTRFGCPACSEIGIGGSAVQTLGDGPVAQPGVTYNIITSRNDQLVTPQETSFVREPGVTNQFVQDTCPLDPVGHIGEAYDLNVWHLVTNALDPANAEDFLCTVGFPG</sequence>
<evidence type="ECO:0000313" key="4">
    <source>
        <dbReference type="Proteomes" id="UP000242444"/>
    </source>
</evidence>
<gene>
    <name evidence="3" type="ORF">CFN78_25845</name>
</gene>
<feature type="signal peptide" evidence="1">
    <location>
        <begin position="1"/>
        <end position="27"/>
    </location>
</feature>
<accession>A0A263CYD9</accession>
<dbReference type="RefSeq" id="WP_094865641.1">
    <property type="nucleotide sequence ID" value="NZ_NKYE01000021.1"/>
</dbReference>
<dbReference type="InterPro" id="IPR002918">
    <property type="entry name" value="Lipase_EstA/Esterase_EstB"/>
</dbReference>
<dbReference type="Gene3D" id="3.40.50.1820">
    <property type="entry name" value="alpha/beta hydrolase"/>
    <property type="match status" value="1"/>
</dbReference>
<dbReference type="GO" id="GO:0016298">
    <property type="term" value="F:lipase activity"/>
    <property type="evidence" value="ECO:0007669"/>
    <property type="project" value="TreeGrafter"/>
</dbReference>
<evidence type="ECO:0000313" key="3">
    <source>
        <dbReference type="EMBL" id="OZM70346.1"/>
    </source>
</evidence>
<dbReference type="InterPro" id="IPR029058">
    <property type="entry name" value="AB_hydrolase_fold"/>
</dbReference>
<dbReference type="AlphaFoldDB" id="A0A263CYD9"/>
<dbReference type="Pfam" id="PF00561">
    <property type="entry name" value="Abhydrolase_1"/>
    <property type="match status" value="1"/>
</dbReference>
<feature type="chain" id="PRO_5012447245" evidence="1">
    <location>
        <begin position="28"/>
        <end position="288"/>
    </location>
</feature>
<keyword evidence="4" id="KW-1185">Reference proteome</keyword>
<dbReference type="InParanoid" id="A0A263CYD9"/>
<dbReference type="Proteomes" id="UP000242444">
    <property type="component" value="Unassembled WGS sequence"/>
</dbReference>
<evidence type="ECO:0000259" key="2">
    <source>
        <dbReference type="Pfam" id="PF00561"/>
    </source>
</evidence>